<name>A0A1E3VTE6_9HYPH</name>
<dbReference type="RefSeq" id="WP_069625062.1">
    <property type="nucleotide sequence ID" value="NZ_LPWD01000455.1"/>
</dbReference>
<evidence type="ECO:0008006" key="3">
    <source>
        <dbReference type="Google" id="ProtNLM"/>
    </source>
</evidence>
<dbReference type="Gene3D" id="3.60.20.10">
    <property type="entry name" value="Glutamine Phosphoribosylpyrophosphate, subunit 1, domain 1"/>
    <property type="match status" value="1"/>
</dbReference>
<accession>A0A1E3VTE6</accession>
<evidence type="ECO:0000313" key="1">
    <source>
        <dbReference type="EMBL" id="ODR96794.1"/>
    </source>
</evidence>
<evidence type="ECO:0000313" key="2">
    <source>
        <dbReference type="Proteomes" id="UP000095042"/>
    </source>
</evidence>
<gene>
    <name evidence="1" type="ORF">AUC71_04300</name>
</gene>
<keyword evidence="2" id="KW-1185">Reference proteome</keyword>
<sequence length="322" mass="34829">MVNIIGKTLSCAEKSEFQKQARQPLDLESGIFPKLTLGPMDIVYCSNRSRASEIFGVLARPPVEMQAAYKMRGPWGALVATESTYWGYAPTTLGGELFCVVGDPLVSDVAVRERLGASRTIGIAGKWKLDAKSVEPEHPAALIRAQAPTTVQVITDAWGAVPLFYGLFGGDLYIATSPDLIALCVPTELDDLSVREFLATTQLSFPNTLFKDIWQIAPASSTTLTPDGIVSSSRYWTPPLPIEGESVPAWAERLRESVTKTFGRIRAELGGKGAATLSAGLDTRYLVAMATRGNLLDVEAITISPIRNQESGWRSAQHICLA</sequence>
<organism evidence="1 2">
    <name type="scientific">Methyloceanibacter marginalis</name>
    <dbReference type="NCBI Taxonomy" id="1774971"/>
    <lineage>
        <taxon>Bacteria</taxon>
        <taxon>Pseudomonadati</taxon>
        <taxon>Pseudomonadota</taxon>
        <taxon>Alphaproteobacteria</taxon>
        <taxon>Hyphomicrobiales</taxon>
        <taxon>Hyphomicrobiaceae</taxon>
        <taxon>Methyloceanibacter</taxon>
    </lineage>
</organism>
<comment type="caution">
    <text evidence="1">The sequence shown here is derived from an EMBL/GenBank/DDBJ whole genome shotgun (WGS) entry which is preliminary data.</text>
</comment>
<dbReference type="AlphaFoldDB" id="A0A1E3VTE6"/>
<dbReference type="Proteomes" id="UP000095042">
    <property type="component" value="Unassembled WGS sequence"/>
</dbReference>
<dbReference type="SUPFAM" id="SSF56235">
    <property type="entry name" value="N-terminal nucleophile aminohydrolases (Ntn hydrolases)"/>
    <property type="match status" value="1"/>
</dbReference>
<reference evidence="1 2" key="1">
    <citation type="journal article" date="2016" name="Environ. Microbiol.">
        <title>New Methyloceanibacter diversity from North Sea sediments includes methanotroph containing solely the soluble methane monooxygenase.</title>
        <authorList>
            <person name="Vekeman B."/>
            <person name="Kerckhof F.M."/>
            <person name="Cremers G."/>
            <person name="de Vos P."/>
            <person name="Vandamme P."/>
            <person name="Boon N."/>
            <person name="Op den Camp H.J."/>
            <person name="Heylen K."/>
        </authorList>
    </citation>
    <scope>NUCLEOTIDE SEQUENCE [LARGE SCALE GENOMIC DNA]</scope>
    <source>
        <strain evidence="1 2">R-67177</strain>
    </source>
</reference>
<dbReference type="InterPro" id="IPR029055">
    <property type="entry name" value="Ntn_hydrolases_N"/>
</dbReference>
<protein>
    <recommendedName>
        <fullName evidence="3">Asparagine synthetase domain-containing protein</fullName>
    </recommendedName>
</protein>
<dbReference type="EMBL" id="LPWD01000455">
    <property type="protein sequence ID" value="ODR96794.1"/>
    <property type="molecule type" value="Genomic_DNA"/>
</dbReference>
<dbReference type="OrthoDB" id="7053173at2"/>
<proteinExistence type="predicted"/>